<evidence type="ECO:0000313" key="3">
    <source>
        <dbReference type="Proteomes" id="UP001519271"/>
    </source>
</evidence>
<gene>
    <name evidence="2" type="ORF">J2Z34_000834</name>
</gene>
<comment type="caution">
    <text evidence="2">The sequence shown here is derived from an EMBL/GenBank/DDBJ whole genome shotgun (WGS) entry which is preliminary data.</text>
</comment>
<accession>A0ABS4G1I7</accession>
<feature type="domain" description="Calcineurin-like phosphoesterase" evidence="1">
    <location>
        <begin position="43"/>
        <end position="208"/>
    </location>
</feature>
<dbReference type="PANTHER" id="PTHR31302:SF0">
    <property type="entry name" value="TRANSMEMBRANE PROTEIN WITH METALLOPHOSPHOESTERASE DOMAIN"/>
    <property type="match status" value="1"/>
</dbReference>
<dbReference type="Proteomes" id="UP001519271">
    <property type="component" value="Unassembled WGS sequence"/>
</dbReference>
<sequence>MKKLTFIACTLGLAVHQLIEHEAIKLVERTIAIRDLPAELAGFRIAHISDLHGKRFGNSNIRLAKLIDSCNPDVLCMTGDMVNGTRDDGSALTELLMNLKGKYPRLYVSGNHENRSIWLSDKANWDSFSKNLERYGTAILNGSSYCLEGLPICFHGMKDSRDKHLKLEGVLGPKRDGALNIALIHRPTRFEAAANAGYDLILSGHIHGGVIRIPFAGGLLSPDKALFPKYDKGIFHYFGSALCITSGLGNTRVYPKLMNRPEVVLIRLMPGEAM</sequence>
<evidence type="ECO:0000313" key="2">
    <source>
        <dbReference type="EMBL" id="MBP1918362.1"/>
    </source>
</evidence>
<evidence type="ECO:0000259" key="1">
    <source>
        <dbReference type="Pfam" id="PF00149"/>
    </source>
</evidence>
<dbReference type="Pfam" id="PF00149">
    <property type="entry name" value="Metallophos"/>
    <property type="match status" value="1"/>
</dbReference>
<dbReference type="RefSeq" id="WP_209458598.1">
    <property type="nucleotide sequence ID" value="NZ_JAGGKC010000005.1"/>
</dbReference>
<name>A0ABS4G1I7_9CLOT</name>
<organism evidence="2 3">
    <name type="scientific">Youngiibacter multivorans</name>
    <dbReference type="NCBI Taxonomy" id="937251"/>
    <lineage>
        <taxon>Bacteria</taxon>
        <taxon>Bacillati</taxon>
        <taxon>Bacillota</taxon>
        <taxon>Clostridia</taxon>
        <taxon>Eubacteriales</taxon>
        <taxon>Clostridiaceae</taxon>
        <taxon>Youngiibacter</taxon>
    </lineage>
</organism>
<keyword evidence="3" id="KW-1185">Reference proteome</keyword>
<proteinExistence type="predicted"/>
<dbReference type="InterPro" id="IPR029052">
    <property type="entry name" value="Metallo-depent_PP-like"/>
</dbReference>
<protein>
    <submittedName>
        <fullName evidence="2">MPP superfamily phosphohydrolase</fullName>
    </submittedName>
</protein>
<dbReference type="EMBL" id="JAGGKC010000005">
    <property type="protein sequence ID" value="MBP1918362.1"/>
    <property type="molecule type" value="Genomic_DNA"/>
</dbReference>
<dbReference type="InterPro" id="IPR004843">
    <property type="entry name" value="Calcineurin-like_PHP"/>
</dbReference>
<dbReference type="PANTHER" id="PTHR31302">
    <property type="entry name" value="TRANSMEMBRANE PROTEIN WITH METALLOPHOSPHOESTERASE DOMAIN-RELATED"/>
    <property type="match status" value="1"/>
</dbReference>
<dbReference type="Gene3D" id="3.60.21.10">
    <property type="match status" value="1"/>
</dbReference>
<reference evidence="2 3" key="1">
    <citation type="submission" date="2021-03" db="EMBL/GenBank/DDBJ databases">
        <title>Genomic Encyclopedia of Type Strains, Phase IV (KMG-IV): sequencing the most valuable type-strain genomes for metagenomic binning, comparative biology and taxonomic classification.</title>
        <authorList>
            <person name="Goeker M."/>
        </authorList>
    </citation>
    <scope>NUCLEOTIDE SEQUENCE [LARGE SCALE GENOMIC DNA]</scope>
    <source>
        <strain evidence="2 3">DSM 6139</strain>
    </source>
</reference>
<dbReference type="InterPro" id="IPR051158">
    <property type="entry name" value="Metallophosphoesterase_sf"/>
</dbReference>
<dbReference type="SUPFAM" id="SSF56300">
    <property type="entry name" value="Metallo-dependent phosphatases"/>
    <property type="match status" value="1"/>
</dbReference>